<accession>A0A2P2E1U1</accession>
<reference evidence="8 9" key="1">
    <citation type="submission" date="2018-02" db="EMBL/GenBank/DDBJ databases">
        <title>Novel Leptospira species isolated from soil and water in Japan.</title>
        <authorList>
            <person name="Nakao R."/>
            <person name="Masuzawa T."/>
        </authorList>
    </citation>
    <scope>NUCLEOTIDE SEQUENCE [LARGE SCALE GENOMIC DNA]</scope>
    <source>
        <strain evidence="8 9">YH101</strain>
    </source>
</reference>
<dbReference type="InterPro" id="IPR055361">
    <property type="entry name" value="tRNA_methyltr_TrmB_bact"/>
</dbReference>
<evidence type="ECO:0000256" key="4">
    <source>
        <dbReference type="ARBA" id="ARBA00022679"/>
    </source>
</evidence>
<comment type="caution">
    <text evidence="7">Lacks conserved residue(s) required for the propagation of feature annotation.</text>
</comment>
<feature type="binding site" evidence="7">
    <location>
        <position position="76"/>
    </location>
    <ligand>
        <name>S-adenosyl-L-methionine</name>
        <dbReference type="ChEBI" id="CHEBI:59789"/>
    </ligand>
</feature>
<gene>
    <name evidence="7" type="primary">trmB</name>
    <name evidence="8" type="ORF">LPTSP4_23840</name>
</gene>
<comment type="pathway">
    <text evidence="7">tRNA modification; N(7)-methylguanine-tRNA biosynthesis.</text>
</comment>
<comment type="caution">
    <text evidence="8">The sequence shown here is derived from an EMBL/GenBank/DDBJ whole genome shotgun (WGS) entry which is preliminary data.</text>
</comment>
<evidence type="ECO:0000256" key="7">
    <source>
        <dbReference type="HAMAP-Rule" id="MF_01057"/>
    </source>
</evidence>
<dbReference type="HAMAP" id="MF_01057">
    <property type="entry name" value="tRNA_methyltr_TrmB"/>
    <property type="match status" value="1"/>
</dbReference>
<dbReference type="EMBL" id="BFBB01000007">
    <property type="protein sequence ID" value="GBF50857.1"/>
    <property type="molecule type" value="Genomic_DNA"/>
</dbReference>
<comment type="function">
    <text evidence="2 7">Catalyzes the formation of N(7)-methylguanine at position 46 (m7G46) in tRNA.</text>
</comment>
<dbReference type="PANTHER" id="PTHR23417">
    <property type="entry name" value="3-DEOXY-D-MANNO-OCTULOSONIC-ACID TRANSFERASE/TRNA GUANINE-N 7 - -METHYLTRANSFERASE"/>
    <property type="match status" value="1"/>
</dbReference>
<dbReference type="Gene3D" id="3.40.50.150">
    <property type="entry name" value="Vaccinia Virus protein VP39"/>
    <property type="match status" value="1"/>
</dbReference>
<comment type="catalytic activity">
    <reaction evidence="1 7">
        <text>guanosine(46) in tRNA + S-adenosyl-L-methionine = N(7)-methylguanosine(46) in tRNA + S-adenosyl-L-homocysteine</text>
        <dbReference type="Rhea" id="RHEA:42708"/>
        <dbReference type="Rhea" id="RHEA-COMP:10188"/>
        <dbReference type="Rhea" id="RHEA-COMP:10189"/>
        <dbReference type="ChEBI" id="CHEBI:57856"/>
        <dbReference type="ChEBI" id="CHEBI:59789"/>
        <dbReference type="ChEBI" id="CHEBI:74269"/>
        <dbReference type="ChEBI" id="CHEBI:74480"/>
        <dbReference type="EC" id="2.1.1.33"/>
    </reaction>
</comment>
<dbReference type="InterPro" id="IPR003358">
    <property type="entry name" value="tRNA_(Gua-N-7)_MeTrfase_Trmb"/>
</dbReference>
<keyword evidence="6 7" id="KW-0819">tRNA processing</keyword>
<keyword evidence="9" id="KW-1185">Reference proteome</keyword>
<evidence type="ECO:0000256" key="1">
    <source>
        <dbReference type="ARBA" id="ARBA00000142"/>
    </source>
</evidence>
<dbReference type="PANTHER" id="PTHR23417:SF14">
    <property type="entry name" value="PENTACOTRIPEPTIDE-REPEAT REGION OF PRORP DOMAIN-CONTAINING PROTEIN"/>
    <property type="match status" value="1"/>
</dbReference>
<dbReference type="Proteomes" id="UP000245133">
    <property type="component" value="Unassembled WGS sequence"/>
</dbReference>
<evidence type="ECO:0000256" key="5">
    <source>
        <dbReference type="ARBA" id="ARBA00022691"/>
    </source>
</evidence>
<dbReference type="PROSITE" id="PS51625">
    <property type="entry name" value="SAM_MT_TRMB"/>
    <property type="match status" value="1"/>
</dbReference>
<dbReference type="AlphaFoldDB" id="A0A2P2E1U1"/>
<evidence type="ECO:0000256" key="6">
    <source>
        <dbReference type="ARBA" id="ARBA00022694"/>
    </source>
</evidence>
<sequence>MNLTPEIREKLWSFASRTSFQSDYLIQVQEWGKKIDPKKYFPPHVTELWLELGSGWGEVAIQLAEAFPNTGFLLMEKKIDRIKATEKKRKERGLENIRYMTLNFQWFFSELMETEMFSTVLINFPDPWPKAKHWKHRLMQEEFLTNLHAIIKPEGRLLFATDYGPYARKTISMFRRLNHLFKGSTEVAFERPNFPVSFFENEKREEGKRIYYLERTKVTPLGSY</sequence>
<dbReference type="SUPFAM" id="SSF53335">
    <property type="entry name" value="S-adenosyl-L-methionine-dependent methyltransferases"/>
    <property type="match status" value="1"/>
</dbReference>
<dbReference type="GO" id="GO:0008176">
    <property type="term" value="F:tRNA (guanine(46)-N7)-methyltransferase activity"/>
    <property type="evidence" value="ECO:0007669"/>
    <property type="project" value="UniProtKB-UniRule"/>
</dbReference>
<organism evidence="8 9">
    <name type="scientific">Leptospira ryugenii</name>
    <dbReference type="NCBI Taxonomy" id="1917863"/>
    <lineage>
        <taxon>Bacteria</taxon>
        <taxon>Pseudomonadati</taxon>
        <taxon>Spirochaetota</taxon>
        <taxon>Spirochaetia</taxon>
        <taxon>Leptospirales</taxon>
        <taxon>Leptospiraceae</taxon>
        <taxon>Leptospira</taxon>
    </lineage>
</organism>
<evidence type="ECO:0000313" key="9">
    <source>
        <dbReference type="Proteomes" id="UP000245133"/>
    </source>
</evidence>
<dbReference type="UniPathway" id="UPA00989"/>
<feature type="binding site" evidence="7">
    <location>
        <position position="130"/>
    </location>
    <ligand>
        <name>substrate</name>
    </ligand>
</feature>
<name>A0A2P2E1U1_9LEPT</name>
<evidence type="ECO:0000313" key="8">
    <source>
        <dbReference type="EMBL" id="GBF50857.1"/>
    </source>
</evidence>
<keyword evidence="5 7" id="KW-0949">S-adenosyl-L-methionine</keyword>
<dbReference type="RefSeq" id="WP_108976944.1">
    <property type="nucleotide sequence ID" value="NZ_BFBB01000007.1"/>
</dbReference>
<keyword evidence="3 7" id="KW-0489">Methyltransferase</keyword>
<dbReference type="GO" id="GO:0043527">
    <property type="term" value="C:tRNA methyltransferase complex"/>
    <property type="evidence" value="ECO:0007669"/>
    <property type="project" value="TreeGrafter"/>
</dbReference>
<evidence type="ECO:0000256" key="3">
    <source>
        <dbReference type="ARBA" id="ARBA00022603"/>
    </source>
</evidence>
<feature type="binding site" evidence="7">
    <location>
        <position position="51"/>
    </location>
    <ligand>
        <name>S-adenosyl-L-methionine</name>
        <dbReference type="ChEBI" id="CHEBI:59789"/>
    </ligand>
</feature>
<proteinExistence type="inferred from homology"/>
<feature type="binding site" evidence="7">
    <location>
        <position position="103"/>
    </location>
    <ligand>
        <name>S-adenosyl-L-methionine</name>
        <dbReference type="ChEBI" id="CHEBI:59789"/>
    </ligand>
</feature>
<protein>
    <recommendedName>
        <fullName evidence="7">tRNA (guanine-N(7)-)-methyltransferase</fullName>
        <ecNumber evidence="7">2.1.1.33</ecNumber>
    </recommendedName>
    <alternativeName>
        <fullName evidence="7">tRNA (guanine(46)-N(7))-methyltransferase</fullName>
    </alternativeName>
    <alternativeName>
        <fullName evidence="7">tRNA(m7G46)-methyltransferase</fullName>
    </alternativeName>
</protein>
<comment type="similarity">
    <text evidence="7">Belongs to the class I-like SAM-binding methyltransferase superfamily. TrmB family.</text>
</comment>
<evidence type="ECO:0000256" key="2">
    <source>
        <dbReference type="ARBA" id="ARBA00003015"/>
    </source>
</evidence>
<keyword evidence="4 7" id="KW-0808">Transferase</keyword>
<dbReference type="InterPro" id="IPR029063">
    <property type="entry name" value="SAM-dependent_MTases_sf"/>
</dbReference>
<feature type="binding site" evidence="7">
    <location>
        <position position="126"/>
    </location>
    <ligand>
        <name>S-adenosyl-L-methionine</name>
        <dbReference type="ChEBI" id="CHEBI:59789"/>
    </ligand>
</feature>
<feature type="binding site" evidence="7">
    <location>
        <position position="162"/>
    </location>
    <ligand>
        <name>substrate</name>
    </ligand>
</feature>
<dbReference type="Pfam" id="PF02390">
    <property type="entry name" value="Methyltransf_4"/>
    <property type="match status" value="1"/>
</dbReference>
<dbReference type="OrthoDB" id="9802090at2"/>
<dbReference type="EC" id="2.1.1.33" evidence="7"/>